<dbReference type="InterPro" id="IPR000326">
    <property type="entry name" value="PAP2/HPO"/>
</dbReference>
<evidence type="ECO:0000313" key="9">
    <source>
        <dbReference type="WBParaSite" id="Hba_12187"/>
    </source>
</evidence>
<evidence type="ECO:0000259" key="7">
    <source>
        <dbReference type="SMART" id="SM00014"/>
    </source>
</evidence>
<name>A0A1I7X3U5_HETBA</name>
<evidence type="ECO:0000256" key="2">
    <source>
        <dbReference type="ARBA" id="ARBA00008816"/>
    </source>
</evidence>
<dbReference type="InterPro" id="IPR036938">
    <property type="entry name" value="PAP2/HPO_sf"/>
</dbReference>
<feature type="transmembrane region" description="Helical" evidence="6">
    <location>
        <begin position="204"/>
        <end position="222"/>
    </location>
</feature>
<organism evidence="8 9">
    <name type="scientific">Heterorhabditis bacteriophora</name>
    <name type="common">Entomopathogenic nematode worm</name>
    <dbReference type="NCBI Taxonomy" id="37862"/>
    <lineage>
        <taxon>Eukaryota</taxon>
        <taxon>Metazoa</taxon>
        <taxon>Ecdysozoa</taxon>
        <taxon>Nematoda</taxon>
        <taxon>Chromadorea</taxon>
        <taxon>Rhabditida</taxon>
        <taxon>Rhabditina</taxon>
        <taxon>Rhabditomorpha</taxon>
        <taxon>Strongyloidea</taxon>
        <taxon>Heterorhabditidae</taxon>
        <taxon>Heterorhabditis</taxon>
    </lineage>
</organism>
<evidence type="ECO:0000256" key="1">
    <source>
        <dbReference type="ARBA" id="ARBA00004141"/>
    </source>
</evidence>
<dbReference type="PANTHER" id="PTHR10165">
    <property type="entry name" value="LIPID PHOSPHATE PHOSPHATASE"/>
    <property type="match status" value="1"/>
</dbReference>
<evidence type="ECO:0000256" key="5">
    <source>
        <dbReference type="ARBA" id="ARBA00023136"/>
    </source>
</evidence>
<dbReference type="Gene3D" id="1.20.144.10">
    <property type="entry name" value="Phosphatidic acid phosphatase type 2/haloperoxidase"/>
    <property type="match status" value="1"/>
</dbReference>
<dbReference type="AlphaFoldDB" id="A0A1I7X3U5"/>
<keyword evidence="3 6" id="KW-0812">Transmembrane</keyword>
<evidence type="ECO:0000256" key="6">
    <source>
        <dbReference type="SAM" id="Phobius"/>
    </source>
</evidence>
<reference evidence="9" key="1">
    <citation type="submission" date="2016-11" db="UniProtKB">
        <authorList>
            <consortium name="WormBaseParasite"/>
        </authorList>
    </citation>
    <scope>IDENTIFICATION</scope>
</reference>
<sequence>MQNLLLALISIPILVVMRWMAIGIPYTNQGFFCDDDEIRYPNRPGTIDSDKMHLLYGIIVLLLVCIYYSLNNFMFLKIARAADLNTFGKQVPLSEISLAALHLQSIPLKGKVRYQRVILKTFFFYGSNSFVENFSCLGESRPDEHFSFPSSHASHSLYFATFVILYLHRRFRLPDILRAFIQFLVFILAVFICLSRVRDFKHRYVDVAGGGLLGIVLGFGMVDSPCVVQLPSSPLSHRLQPSLESSYI</sequence>
<dbReference type="GO" id="GO:0007165">
    <property type="term" value="P:signal transduction"/>
    <property type="evidence" value="ECO:0007669"/>
    <property type="project" value="TreeGrafter"/>
</dbReference>
<comment type="similarity">
    <text evidence="2">Belongs to the PA-phosphatase related phosphoesterase family.</text>
</comment>
<evidence type="ECO:0000313" key="8">
    <source>
        <dbReference type="Proteomes" id="UP000095283"/>
    </source>
</evidence>
<dbReference type="GO" id="GO:0046839">
    <property type="term" value="P:phospholipid dephosphorylation"/>
    <property type="evidence" value="ECO:0007669"/>
    <property type="project" value="TreeGrafter"/>
</dbReference>
<feature type="transmembrane region" description="Helical" evidence="6">
    <location>
        <begin position="179"/>
        <end position="197"/>
    </location>
</feature>
<comment type="subcellular location">
    <subcellularLocation>
        <location evidence="1">Membrane</location>
        <topology evidence="1">Multi-pass membrane protein</topology>
    </subcellularLocation>
</comment>
<dbReference type="SUPFAM" id="SSF48317">
    <property type="entry name" value="Acid phosphatase/Vanadium-dependent haloperoxidase"/>
    <property type="match status" value="1"/>
</dbReference>
<keyword evidence="4 6" id="KW-1133">Transmembrane helix</keyword>
<proteinExistence type="inferred from homology"/>
<feature type="domain" description="Phosphatidic acid phosphatase type 2/haloperoxidase" evidence="7">
    <location>
        <begin position="117"/>
        <end position="222"/>
    </location>
</feature>
<accession>A0A1I7X3U5</accession>
<dbReference type="Pfam" id="PF01569">
    <property type="entry name" value="PAP2"/>
    <property type="match status" value="1"/>
</dbReference>
<dbReference type="GO" id="GO:0005886">
    <property type="term" value="C:plasma membrane"/>
    <property type="evidence" value="ECO:0007669"/>
    <property type="project" value="TreeGrafter"/>
</dbReference>
<evidence type="ECO:0000256" key="4">
    <source>
        <dbReference type="ARBA" id="ARBA00022989"/>
    </source>
</evidence>
<dbReference type="GO" id="GO:0008195">
    <property type="term" value="F:phosphatidate phosphatase activity"/>
    <property type="evidence" value="ECO:0007669"/>
    <property type="project" value="TreeGrafter"/>
</dbReference>
<protein>
    <submittedName>
        <fullName evidence="9">AcidPPc domain-containing protein</fullName>
    </submittedName>
</protein>
<evidence type="ECO:0000256" key="3">
    <source>
        <dbReference type="ARBA" id="ARBA00022692"/>
    </source>
</evidence>
<dbReference type="SMART" id="SM00014">
    <property type="entry name" value="acidPPc"/>
    <property type="match status" value="1"/>
</dbReference>
<dbReference type="Proteomes" id="UP000095283">
    <property type="component" value="Unplaced"/>
</dbReference>
<keyword evidence="5 6" id="KW-0472">Membrane</keyword>
<dbReference type="PANTHER" id="PTHR10165:SF201">
    <property type="entry name" value="PHOSPHATIDIC ACID PHOSPHATASE TYPE 2_HALOPEROXIDASE DOMAIN-CONTAINING PROTEIN"/>
    <property type="match status" value="1"/>
</dbReference>
<feature type="transmembrane region" description="Helical" evidence="6">
    <location>
        <begin position="53"/>
        <end position="70"/>
    </location>
</feature>
<keyword evidence="8" id="KW-1185">Reference proteome</keyword>
<dbReference type="InterPro" id="IPR043216">
    <property type="entry name" value="PAP-like"/>
</dbReference>
<dbReference type="GO" id="GO:0006644">
    <property type="term" value="P:phospholipid metabolic process"/>
    <property type="evidence" value="ECO:0007669"/>
    <property type="project" value="InterPro"/>
</dbReference>
<dbReference type="WBParaSite" id="Hba_12187">
    <property type="protein sequence ID" value="Hba_12187"/>
    <property type="gene ID" value="Hba_12187"/>
</dbReference>